<reference evidence="10" key="1">
    <citation type="submission" date="2020-07" db="EMBL/GenBank/DDBJ databases">
        <title>Vallitalea pronyensis genome.</title>
        <authorList>
            <person name="Postec A."/>
        </authorList>
    </citation>
    <scope>NUCLEOTIDE SEQUENCE</scope>
    <source>
        <strain evidence="10">FatNI3</strain>
    </source>
</reference>
<evidence type="ECO:0000256" key="6">
    <source>
        <dbReference type="PROSITE-ProRule" id="PRU00169"/>
    </source>
</evidence>
<keyword evidence="2" id="KW-0805">Transcription regulation</keyword>
<evidence type="ECO:0000256" key="1">
    <source>
        <dbReference type="ARBA" id="ARBA00018672"/>
    </source>
</evidence>
<dbReference type="InterPro" id="IPR009057">
    <property type="entry name" value="Homeodomain-like_sf"/>
</dbReference>
<keyword evidence="4" id="KW-0804">Transcription</keyword>
<dbReference type="Proteomes" id="UP000683246">
    <property type="component" value="Chromosome"/>
</dbReference>
<protein>
    <recommendedName>
        <fullName evidence="1">Stage 0 sporulation protein A homolog</fullName>
    </recommendedName>
</protein>
<dbReference type="InterPro" id="IPR011006">
    <property type="entry name" value="CheY-like_superfamily"/>
</dbReference>
<feature type="domain" description="HTH araC/xylS-type" evidence="8">
    <location>
        <begin position="429"/>
        <end position="527"/>
    </location>
</feature>
<evidence type="ECO:0000313" key="11">
    <source>
        <dbReference type="Proteomes" id="UP000683246"/>
    </source>
</evidence>
<accession>A0A8J8MML4</accession>
<evidence type="ECO:0000256" key="4">
    <source>
        <dbReference type="ARBA" id="ARBA00023163"/>
    </source>
</evidence>
<dbReference type="InterPro" id="IPR018062">
    <property type="entry name" value="HTH_AraC-typ_CS"/>
</dbReference>
<dbReference type="GO" id="GO:0003700">
    <property type="term" value="F:DNA-binding transcription factor activity"/>
    <property type="evidence" value="ECO:0007669"/>
    <property type="project" value="InterPro"/>
</dbReference>
<dbReference type="Gene3D" id="3.40.50.2300">
    <property type="match status" value="1"/>
</dbReference>
<proteinExistence type="predicted"/>
<dbReference type="GO" id="GO:0043565">
    <property type="term" value="F:sequence-specific DNA binding"/>
    <property type="evidence" value="ECO:0007669"/>
    <property type="project" value="InterPro"/>
</dbReference>
<dbReference type="SMART" id="SM00448">
    <property type="entry name" value="REC"/>
    <property type="match status" value="1"/>
</dbReference>
<dbReference type="Pfam" id="PF00072">
    <property type="entry name" value="Response_reg"/>
    <property type="match status" value="1"/>
</dbReference>
<dbReference type="PANTHER" id="PTHR43280">
    <property type="entry name" value="ARAC-FAMILY TRANSCRIPTIONAL REGULATOR"/>
    <property type="match status" value="1"/>
</dbReference>
<feature type="coiled-coil region" evidence="7">
    <location>
        <begin position="108"/>
        <end position="135"/>
    </location>
</feature>
<comment type="function">
    <text evidence="5">May play the central regulatory role in sporulation. It may be an element of the effector pathway responsible for the activation of sporulation genes in response to nutritional stress. Spo0A may act in concert with spo0H (a sigma factor) to control the expression of some genes that are critical to the sporulation process.</text>
</comment>
<dbReference type="KEGG" id="vpy:HZI73_19135"/>
<gene>
    <name evidence="10" type="ORF">HZI73_19135</name>
</gene>
<dbReference type="CDD" id="cd17536">
    <property type="entry name" value="REC_YesN-like"/>
    <property type="match status" value="1"/>
</dbReference>
<dbReference type="SMART" id="SM00342">
    <property type="entry name" value="HTH_ARAC"/>
    <property type="match status" value="1"/>
</dbReference>
<evidence type="ECO:0000256" key="5">
    <source>
        <dbReference type="ARBA" id="ARBA00024867"/>
    </source>
</evidence>
<keyword evidence="3" id="KW-0238">DNA-binding</keyword>
<dbReference type="AlphaFoldDB" id="A0A8J8MML4"/>
<organism evidence="10 11">
    <name type="scientific">Vallitalea pronyensis</name>
    <dbReference type="NCBI Taxonomy" id="1348613"/>
    <lineage>
        <taxon>Bacteria</taxon>
        <taxon>Bacillati</taxon>
        <taxon>Bacillota</taxon>
        <taxon>Clostridia</taxon>
        <taxon>Lachnospirales</taxon>
        <taxon>Vallitaleaceae</taxon>
        <taxon>Vallitalea</taxon>
    </lineage>
</organism>
<dbReference type="SUPFAM" id="SSF46689">
    <property type="entry name" value="Homeodomain-like"/>
    <property type="match status" value="2"/>
</dbReference>
<dbReference type="InterPro" id="IPR018060">
    <property type="entry name" value="HTH_AraC"/>
</dbReference>
<keyword evidence="7" id="KW-0175">Coiled coil</keyword>
<name>A0A8J8MML4_9FIRM</name>
<dbReference type="EMBL" id="CP058649">
    <property type="protein sequence ID" value="QUI24279.1"/>
    <property type="molecule type" value="Genomic_DNA"/>
</dbReference>
<evidence type="ECO:0000259" key="9">
    <source>
        <dbReference type="PROSITE" id="PS50110"/>
    </source>
</evidence>
<dbReference type="Gene3D" id="1.10.10.60">
    <property type="entry name" value="Homeodomain-like"/>
    <property type="match status" value="2"/>
</dbReference>
<dbReference type="InterPro" id="IPR001789">
    <property type="entry name" value="Sig_transdc_resp-reg_receiver"/>
</dbReference>
<feature type="domain" description="Response regulatory" evidence="9">
    <location>
        <begin position="2"/>
        <end position="119"/>
    </location>
</feature>
<dbReference type="PANTHER" id="PTHR43280:SF28">
    <property type="entry name" value="HTH-TYPE TRANSCRIPTIONAL ACTIVATOR RHAS"/>
    <property type="match status" value="1"/>
</dbReference>
<dbReference type="SUPFAM" id="SSF52172">
    <property type="entry name" value="CheY-like"/>
    <property type="match status" value="1"/>
</dbReference>
<dbReference type="PROSITE" id="PS50110">
    <property type="entry name" value="RESPONSE_REGULATORY"/>
    <property type="match status" value="1"/>
</dbReference>
<evidence type="ECO:0000259" key="8">
    <source>
        <dbReference type="PROSITE" id="PS01124"/>
    </source>
</evidence>
<feature type="modified residue" description="4-aspartylphosphate" evidence="6">
    <location>
        <position position="54"/>
    </location>
</feature>
<dbReference type="PRINTS" id="PR00032">
    <property type="entry name" value="HTHARAC"/>
</dbReference>
<dbReference type="GO" id="GO:0000160">
    <property type="term" value="P:phosphorelay signal transduction system"/>
    <property type="evidence" value="ECO:0007669"/>
    <property type="project" value="InterPro"/>
</dbReference>
<keyword evidence="11" id="KW-1185">Reference proteome</keyword>
<sequence length="536" mass="62806">MTILIVDDDIYVIQSIQLKMHWDALGIDEVYVAHNARQARRLLEKKPIDIIICDIEMPQETGLDLIQWVREKGYAVQTIFLTSYADFTYAKKALELDSLDYFLKPIAYDELHKGIQKAVERVNKAKEQLKHQEQSNLWVVNQDKIMENFWQNLVIDPDHISERELQLSLQKYHINYTLEDRFIPILLNLFDPHKELEKWSKNLFKFTLNNVTKDIYGVNGYGIVSMTLVDDSSWLIILKIEKLDHDDYTLKQLSNAYLQHINDIFKVELLCEIGLASTLLTIGQVIKELQVISTHHVIMQNKVILLSEYTHTNFKYNTPAMGVWESLLSKHKMDVLLRNVDMYLNSLASKDALNQDILKAFRLDFTQLIYSFLKQREISAHKLFADQKSEQHYRDAIKSLEDMMHYVKLLIDCSVEYIHYAQQTDSIVDQLKAYMDKNFEKDITRNHLTDIVYLNADYISRLFKKEVGISITAYLIEKRIRKAEELLVHSNMSISAIAMHVGYSNFSYFTKIFKENTGYSPKKYREVKSQSSSIQK</sequence>
<evidence type="ECO:0000256" key="3">
    <source>
        <dbReference type="ARBA" id="ARBA00023125"/>
    </source>
</evidence>
<dbReference type="InterPro" id="IPR020449">
    <property type="entry name" value="Tscrpt_reg_AraC-type_HTH"/>
</dbReference>
<evidence type="ECO:0000256" key="7">
    <source>
        <dbReference type="SAM" id="Coils"/>
    </source>
</evidence>
<keyword evidence="6" id="KW-0597">Phosphoprotein</keyword>
<dbReference type="RefSeq" id="WP_212694973.1">
    <property type="nucleotide sequence ID" value="NZ_CP058649.1"/>
</dbReference>
<dbReference type="Pfam" id="PF12833">
    <property type="entry name" value="HTH_18"/>
    <property type="match status" value="1"/>
</dbReference>
<evidence type="ECO:0000256" key="2">
    <source>
        <dbReference type="ARBA" id="ARBA00023015"/>
    </source>
</evidence>
<evidence type="ECO:0000313" key="10">
    <source>
        <dbReference type="EMBL" id="QUI24279.1"/>
    </source>
</evidence>
<dbReference type="PROSITE" id="PS00041">
    <property type="entry name" value="HTH_ARAC_FAMILY_1"/>
    <property type="match status" value="1"/>
</dbReference>
<dbReference type="PROSITE" id="PS01124">
    <property type="entry name" value="HTH_ARAC_FAMILY_2"/>
    <property type="match status" value="1"/>
</dbReference>